<feature type="region of interest" description="Disordered" evidence="1">
    <location>
        <begin position="217"/>
        <end position="236"/>
    </location>
</feature>
<evidence type="ECO:0000256" key="1">
    <source>
        <dbReference type="SAM" id="MobiDB-lite"/>
    </source>
</evidence>
<organism evidence="2 3">
    <name type="scientific">Paratrimastix pyriformis</name>
    <dbReference type="NCBI Taxonomy" id="342808"/>
    <lineage>
        <taxon>Eukaryota</taxon>
        <taxon>Metamonada</taxon>
        <taxon>Preaxostyla</taxon>
        <taxon>Paratrimastigidae</taxon>
        <taxon>Paratrimastix</taxon>
    </lineage>
</organism>
<feature type="region of interest" description="Disordered" evidence="1">
    <location>
        <begin position="136"/>
        <end position="155"/>
    </location>
</feature>
<dbReference type="EMBL" id="JAPMOS010000004">
    <property type="protein sequence ID" value="KAJ4462192.1"/>
    <property type="molecule type" value="Genomic_DNA"/>
</dbReference>
<feature type="compositionally biased region" description="Basic and acidic residues" evidence="1">
    <location>
        <begin position="402"/>
        <end position="418"/>
    </location>
</feature>
<feature type="compositionally biased region" description="Basic and acidic residues" evidence="1">
    <location>
        <begin position="369"/>
        <end position="381"/>
    </location>
</feature>
<evidence type="ECO:0000313" key="3">
    <source>
        <dbReference type="Proteomes" id="UP001141327"/>
    </source>
</evidence>
<name>A0ABQ8UST6_9EUKA</name>
<dbReference type="Proteomes" id="UP001141327">
    <property type="component" value="Unassembled WGS sequence"/>
</dbReference>
<comment type="caution">
    <text evidence="2">The sequence shown here is derived from an EMBL/GenBank/DDBJ whole genome shotgun (WGS) entry which is preliminary data.</text>
</comment>
<feature type="region of interest" description="Disordered" evidence="1">
    <location>
        <begin position="393"/>
        <end position="418"/>
    </location>
</feature>
<protein>
    <submittedName>
        <fullName evidence="2">Uncharacterized protein</fullName>
    </submittedName>
</protein>
<sequence>MEPLRAAALELFRSAPKECQKNILIKCLSPGPEPIAYQVFFSAIQETNVIIPQMNIANLNNFTAWCALASLVQRLRVSFVSFGGAETTLIESVWTDNPLVATAERVLGPCDYCAVGEAGGSAGTCEVVLLVNPRVPDGEEDEEDEGWEQSDLSDDPLQWEVDDDQLLPPVKPSPAKIPIKVLRLIDGNPLPAELSCPLLEVVRDHFKRKEYGLEVASTSEEKGRKRSRKNSGDPKCDTFTSQFWVSTRKATAGSVRLSGMTVVVLLQQCTPSSPIPDLLGEALTAAMVSAKEVFPLVFMSPEEWKVCIAPEQKAACRKPLGAPTERCVLSISLHLSHGDGEQFIRRHQGGVPSNRGDNTGDAAEVVGGEDQRKTEPQKVQKLAWRDRLDVERTRTINAPTHQDWRPGRKGVIERNNGR</sequence>
<evidence type="ECO:0000313" key="2">
    <source>
        <dbReference type="EMBL" id="KAJ4462192.1"/>
    </source>
</evidence>
<keyword evidence="3" id="KW-1185">Reference proteome</keyword>
<feature type="compositionally biased region" description="Acidic residues" evidence="1">
    <location>
        <begin position="138"/>
        <end position="154"/>
    </location>
</feature>
<proteinExistence type="predicted"/>
<feature type="region of interest" description="Disordered" evidence="1">
    <location>
        <begin position="345"/>
        <end position="381"/>
    </location>
</feature>
<accession>A0ABQ8UST6</accession>
<reference evidence="2" key="1">
    <citation type="journal article" date="2022" name="bioRxiv">
        <title>Genomics of Preaxostyla Flagellates Illuminates Evolutionary Transitions and the Path Towards Mitochondrial Loss.</title>
        <authorList>
            <person name="Novak L.V.F."/>
            <person name="Treitli S.C."/>
            <person name="Pyrih J."/>
            <person name="Halakuc P."/>
            <person name="Pipaliya S.V."/>
            <person name="Vacek V."/>
            <person name="Brzon O."/>
            <person name="Soukal P."/>
            <person name="Eme L."/>
            <person name="Dacks J.B."/>
            <person name="Karnkowska A."/>
            <person name="Elias M."/>
            <person name="Hampl V."/>
        </authorList>
    </citation>
    <scope>NUCLEOTIDE SEQUENCE</scope>
    <source>
        <strain evidence="2">RCP-MX</strain>
    </source>
</reference>
<gene>
    <name evidence="2" type="ORF">PAPYR_1378</name>
</gene>